<evidence type="ECO:0000259" key="1">
    <source>
        <dbReference type="Pfam" id="PF12728"/>
    </source>
</evidence>
<dbReference type="RefSeq" id="WP_187537029.1">
    <property type="nucleotide sequence ID" value="NZ_BAABJT010000001.1"/>
</dbReference>
<gene>
    <name evidence="2" type="ORF">H9L13_06785</name>
</gene>
<evidence type="ECO:0000313" key="3">
    <source>
        <dbReference type="Proteomes" id="UP000515971"/>
    </source>
</evidence>
<dbReference type="Proteomes" id="UP000515971">
    <property type="component" value="Chromosome"/>
</dbReference>
<keyword evidence="3" id="KW-1185">Reference proteome</keyword>
<accession>A0A7G9SF12</accession>
<dbReference type="InterPro" id="IPR041657">
    <property type="entry name" value="HTH_17"/>
</dbReference>
<sequence length="63" mass="7248">MRELYKTPEAAEFLRLGKPTLERLRLTGEGPRYCKLGGAVRYRRCDLEAWLESCLTRSTSEVA</sequence>
<evidence type="ECO:0000313" key="2">
    <source>
        <dbReference type="EMBL" id="QNN66437.1"/>
    </source>
</evidence>
<dbReference type="Pfam" id="PF12728">
    <property type="entry name" value="HTH_17"/>
    <property type="match status" value="1"/>
</dbReference>
<protein>
    <submittedName>
        <fullName evidence="2">Helix-turn-helix domain-containing protein</fullName>
    </submittedName>
</protein>
<dbReference type="AlphaFoldDB" id="A0A7G9SF12"/>
<name>A0A7G9SF12_9SPHN</name>
<organism evidence="2 3">
    <name type="scientific">Sphingomonas lutea</name>
    <dbReference type="NCBI Taxonomy" id="1045317"/>
    <lineage>
        <taxon>Bacteria</taxon>
        <taxon>Pseudomonadati</taxon>
        <taxon>Pseudomonadota</taxon>
        <taxon>Alphaproteobacteria</taxon>
        <taxon>Sphingomonadales</taxon>
        <taxon>Sphingomonadaceae</taxon>
        <taxon>Sphingomonas</taxon>
    </lineage>
</organism>
<feature type="domain" description="Helix-turn-helix" evidence="1">
    <location>
        <begin position="4"/>
        <end position="54"/>
    </location>
</feature>
<dbReference type="InterPro" id="IPR009061">
    <property type="entry name" value="DNA-bd_dom_put_sf"/>
</dbReference>
<proteinExistence type="predicted"/>
<reference evidence="2 3" key="1">
    <citation type="submission" date="2020-08" db="EMBL/GenBank/DDBJ databases">
        <title>Genome sequence of Sphingomonas lutea KCTC 23642T.</title>
        <authorList>
            <person name="Hyun D.-W."/>
            <person name="Bae J.-W."/>
        </authorList>
    </citation>
    <scope>NUCLEOTIDE SEQUENCE [LARGE SCALE GENOMIC DNA]</scope>
    <source>
        <strain evidence="2 3">KCTC 23642</strain>
    </source>
</reference>
<dbReference type="KEGG" id="slut:H9L13_06785"/>
<dbReference type="SUPFAM" id="SSF46955">
    <property type="entry name" value="Putative DNA-binding domain"/>
    <property type="match status" value="1"/>
</dbReference>
<dbReference type="EMBL" id="CP060718">
    <property type="protein sequence ID" value="QNN66437.1"/>
    <property type="molecule type" value="Genomic_DNA"/>
</dbReference>